<dbReference type="RefSeq" id="WP_066537150.1">
    <property type="nucleotide sequence ID" value="NZ_CP021422.1"/>
</dbReference>
<dbReference type="EMBL" id="CP065321">
    <property type="protein sequence ID" value="QQR28527.1"/>
    <property type="molecule type" value="Genomic_DNA"/>
</dbReference>
<dbReference type="Pfam" id="PF00753">
    <property type="entry name" value="Lactamase_B"/>
    <property type="match status" value="1"/>
</dbReference>
<dbReference type="Proteomes" id="UP000596035">
    <property type="component" value="Chromosome"/>
</dbReference>
<dbReference type="AlphaFoldDB" id="A0A1Z2XLB7"/>
<evidence type="ECO:0000313" key="3">
    <source>
        <dbReference type="EMBL" id="QQR28527.1"/>
    </source>
</evidence>
<organism evidence="3 5">
    <name type="scientific">Acutalibacter muris</name>
    <dbReference type="NCBI Taxonomy" id="1796620"/>
    <lineage>
        <taxon>Bacteria</taxon>
        <taxon>Bacillati</taxon>
        <taxon>Bacillota</taxon>
        <taxon>Clostridia</taxon>
        <taxon>Eubacteriales</taxon>
        <taxon>Acutalibacteraceae</taxon>
        <taxon>Acutalibacter</taxon>
    </lineage>
</organism>
<sequence length="318" mass="34776">MNRKKAKYTLGPVGGLVLLIVLFLLSSRINLGGAPEGVDSVPLPEGGTAEPLQVYFLDVGQGDSELIRLPGETGYFNMLIDTGEYKYADGLTDYLKGLGIERLDALVCTHPHTDHMGCMARIVQRFEIGAIYMPLMPEDKAPTTAAYEKLLDAVLDKGLTINQLHEDAIIESPPGSQFQVMSPRVDADWEGANNYSAVIRLVYGQSSFLFTGDAEEESEEIILEDGYMLRSDVLKCGHHGSSTSTSDEFLEAVDPLYAVISCEAGNRYGHPHRETVKKLEDKNITTYRTDRDGTILAESTGGSIDFTTGLDSVKGRED</sequence>
<evidence type="ECO:0000313" key="2">
    <source>
        <dbReference type="EMBL" id="ASB39238.1"/>
    </source>
</evidence>
<feature type="domain" description="Metallo-beta-lactamase" evidence="1">
    <location>
        <begin position="60"/>
        <end position="262"/>
    </location>
</feature>
<evidence type="ECO:0000313" key="4">
    <source>
        <dbReference type="Proteomes" id="UP000196710"/>
    </source>
</evidence>
<reference evidence="3 5" key="3">
    <citation type="submission" date="2020-11" db="EMBL/GenBank/DDBJ databases">
        <title>Closed and high quality bacterial genomes of the OMM12 community.</title>
        <authorList>
            <person name="Marbouty M."/>
            <person name="Lamy-Besnier Q."/>
            <person name="Debarbieux L."/>
            <person name="Koszul R."/>
        </authorList>
    </citation>
    <scope>NUCLEOTIDE SEQUENCE [LARGE SCALE GENOMIC DNA]</scope>
    <source>
        <strain evidence="3 5">KB18</strain>
    </source>
</reference>
<accession>A0A1Z2XLB7</accession>
<reference evidence="4" key="2">
    <citation type="submission" date="2017-05" db="EMBL/GenBank/DDBJ databases">
        <title>Improved OligoMM genomes.</title>
        <authorList>
            <person name="Garzetti D."/>
        </authorList>
    </citation>
    <scope>NUCLEOTIDE SEQUENCE [LARGE SCALE GENOMIC DNA]</scope>
    <source>
        <strain evidence="4">KB18</strain>
    </source>
</reference>
<evidence type="ECO:0000259" key="1">
    <source>
        <dbReference type="Pfam" id="PF00753"/>
    </source>
</evidence>
<dbReference type="SUPFAM" id="SSF56281">
    <property type="entry name" value="Metallo-hydrolase/oxidoreductase"/>
    <property type="match status" value="1"/>
</dbReference>
<gene>
    <name evidence="2" type="ORF">ADH66_00345</name>
    <name evidence="3" type="ORF">I5Q82_10345</name>
</gene>
<dbReference type="KEGG" id="amur:ADH66_00345"/>
<dbReference type="Proteomes" id="UP000196710">
    <property type="component" value="Chromosome"/>
</dbReference>
<dbReference type="InterPro" id="IPR035681">
    <property type="entry name" value="ComA-like_MBL"/>
</dbReference>
<dbReference type="InterPro" id="IPR001279">
    <property type="entry name" value="Metallo-B-lactamas"/>
</dbReference>
<dbReference type="InterPro" id="IPR052159">
    <property type="entry name" value="Competence_DNA_uptake"/>
</dbReference>
<protein>
    <submittedName>
        <fullName evidence="3">MBL fold metallo-hydrolase</fullName>
    </submittedName>
</protein>
<dbReference type="Gene3D" id="3.60.15.10">
    <property type="entry name" value="Ribonuclease Z/Hydroxyacylglutathione hydrolase-like"/>
    <property type="match status" value="1"/>
</dbReference>
<dbReference type="PANTHER" id="PTHR30619">
    <property type="entry name" value="DNA INTERNALIZATION/COMPETENCE PROTEIN COMEC/REC2"/>
    <property type="match status" value="1"/>
</dbReference>
<evidence type="ECO:0000313" key="5">
    <source>
        <dbReference type="Proteomes" id="UP000596035"/>
    </source>
</evidence>
<dbReference type="InterPro" id="IPR036866">
    <property type="entry name" value="RibonucZ/Hydroxyglut_hydro"/>
</dbReference>
<dbReference type="CDD" id="cd07731">
    <property type="entry name" value="ComA-like_MBL-fold"/>
    <property type="match status" value="1"/>
</dbReference>
<proteinExistence type="predicted"/>
<dbReference type="EMBL" id="CP021422">
    <property type="protein sequence ID" value="ASB39238.1"/>
    <property type="molecule type" value="Genomic_DNA"/>
</dbReference>
<name>A0A1Z2XLB7_9FIRM</name>
<reference evidence="2" key="1">
    <citation type="journal article" date="2017" name="Genome Announc.">
        <title>High-Quality Whole-Genome Sequences of the Oligo-Mouse-Microbiota Bacterial Community.</title>
        <authorList>
            <person name="Garzetti D."/>
            <person name="Brugiroux S."/>
            <person name="Bunk B."/>
            <person name="Pukall R."/>
            <person name="McCoy K.D."/>
            <person name="Macpherson A.J."/>
            <person name="Stecher B."/>
        </authorList>
    </citation>
    <scope>NUCLEOTIDE SEQUENCE</scope>
    <source>
        <strain evidence="2">KB18</strain>
    </source>
</reference>
<dbReference type="PANTHER" id="PTHR30619:SF1">
    <property type="entry name" value="RECOMBINATION PROTEIN 2"/>
    <property type="match status" value="1"/>
</dbReference>
<keyword evidence="4" id="KW-1185">Reference proteome</keyword>